<evidence type="ECO:0000313" key="3">
    <source>
        <dbReference type="Proteomes" id="UP000319976"/>
    </source>
</evidence>
<dbReference type="KEGG" id="chya:V22_01500"/>
<dbReference type="EMBL" id="CP036316">
    <property type="protein sequence ID" value="QDT62952.1"/>
    <property type="molecule type" value="Genomic_DNA"/>
</dbReference>
<reference evidence="2 3" key="1">
    <citation type="submission" date="2019-02" db="EMBL/GenBank/DDBJ databases">
        <title>Deep-cultivation of Planctomycetes and their phenomic and genomic characterization uncovers novel biology.</title>
        <authorList>
            <person name="Wiegand S."/>
            <person name="Jogler M."/>
            <person name="Boedeker C."/>
            <person name="Pinto D."/>
            <person name="Vollmers J."/>
            <person name="Rivas-Marin E."/>
            <person name="Kohn T."/>
            <person name="Peeters S.H."/>
            <person name="Heuer A."/>
            <person name="Rast P."/>
            <person name="Oberbeckmann S."/>
            <person name="Bunk B."/>
            <person name="Jeske O."/>
            <person name="Meyerdierks A."/>
            <person name="Storesund J.E."/>
            <person name="Kallscheuer N."/>
            <person name="Luecker S."/>
            <person name="Lage O.M."/>
            <person name="Pohl T."/>
            <person name="Merkel B.J."/>
            <person name="Hornburger P."/>
            <person name="Mueller R.-W."/>
            <person name="Bruemmer F."/>
            <person name="Labrenz M."/>
            <person name="Spormann A.M."/>
            <person name="Op den Camp H."/>
            <person name="Overmann J."/>
            <person name="Amann R."/>
            <person name="Jetten M.S.M."/>
            <person name="Mascher T."/>
            <person name="Medema M.H."/>
            <person name="Devos D.P."/>
            <person name="Kaster A.-K."/>
            <person name="Ovreas L."/>
            <person name="Rohde M."/>
            <person name="Galperin M.Y."/>
            <person name="Jogler C."/>
        </authorList>
    </citation>
    <scope>NUCLEOTIDE SEQUENCE [LARGE SCALE GENOMIC DNA]</scope>
    <source>
        <strain evidence="2 3">V22</strain>
    </source>
</reference>
<sequence length="93" mass="10241">MSETESIPPQKPEKKSVGCLPRLIGLVLGGVFGSLAGVILTAVCYHLLRSFDITLGWVMLTAIWFGWVAFFAWLGARYPEHTVVSALEAFFQP</sequence>
<dbReference type="AlphaFoldDB" id="A0A517T3J6"/>
<evidence type="ECO:0000256" key="1">
    <source>
        <dbReference type="SAM" id="Phobius"/>
    </source>
</evidence>
<feature type="transmembrane region" description="Helical" evidence="1">
    <location>
        <begin position="23"/>
        <end position="48"/>
    </location>
</feature>
<protein>
    <submittedName>
        <fullName evidence="2">Uncharacterized protein</fullName>
    </submittedName>
</protein>
<gene>
    <name evidence="2" type="ORF">V22_01500</name>
</gene>
<keyword evidence="3" id="KW-1185">Reference proteome</keyword>
<proteinExistence type="predicted"/>
<name>A0A517T3J6_9PLAN</name>
<accession>A0A517T3J6</accession>
<keyword evidence="1" id="KW-1133">Transmembrane helix</keyword>
<keyword evidence="1" id="KW-0812">Transmembrane</keyword>
<feature type="transmembrane region" description="Helical" evidence="1">
    <location>
        <begin position="54"/>
        <end position="74"/>
    </location>
</feature>
<organism evidence="2 3">
    <name type="scientific">Calycomorphotria hydatis</name>
    <dbReference type="NCBI Taxonomy" id="2528027"/>
    <lineage>
        <taxon>Bacteria</taxon>
        <taxon>Pseudomonadati</taxon>
        <taxon>Planctomycetota</taxon>
        <taxon>Planctomycetia</taxon>
        <taxon>Planctomycetales</taxon>
        <taxon>Planctomycetaceae</taxon>
        <taxon>Calycomorphotria</taxon>
    </lineage>
</organism>
<dbReference type="RefSeq" id="WP_145258877.1">
    <property type="nucleotide sequence ID" value="NZ_CP036316.1"/>
</dbReference>
<keyword evidence="1" id="KW-0472">Membrane</keyword>
<dbReference type="Proteomes" id="UP000319976">
    <property type="component" value="Chromosome"/>
</dbReference>
<evidence type="ECO:0000313" key="2">
    <source>
        <dbReference type="EMBL" id="QDT62952.1"/>
    </source>
</evidence>